<accession>A0A6J8CAI6</accession>
<dbReference type="OrthoDB" id="6071540at2759"/>
<proteinExistence type="predicted"/>
<dbReference type="InterPro" id="IPR011042">
    <property type="entry name" value="6-blade_b-propeller_TolB-like"/>
</dbReference>
<keyword evidence="1" id="KW-0863">Zinc-finger</keyword>
<dbReference type="PROSITE" id="PS50119">
    <property type="entry name" value="ZF_BBOX"/>
    <property type="match status" value="2"/>
</dbReference>
<dbReference type="InterPro" id="IPR047153">
    <property type="entry name" value="TRIM45/56/19-like"/>
</dbReference>
<dbReference type="GO" id="GO:0008270">
    <property type="term" value="F:zinc ion binding"/>
    <property type="evidence" value="ECO:0007669"/>
    <property type="project" value="UniProtKB-KW"/>
</dbReference>
<evidence type="ECO:0000259" key="2">
    <source>
        <dbReference type="PROSITE" id="PS50119"/>
    </source>
</evidence>
<dbReference type="Proteomes" id="UP000507470">
    <property type="component" value="Unassembled WGS sequence"/>
</dbReference>
<dbReference type="AlphaFoldDB" id="A0A6J8CAI6"/>
<evidence type="ECO:0000313" key="4">
    <source>
        <dbReference type="Proteomes" id="UP000507470"/>
    </source>
</evidence>
<gene>
    <name evidence="3" type="ORF">MCOR_28272</name>
</gene>
<dbReference type="Pfam" id="PF00643">
    <property type="entry name" value="zf-B_box"/>
    <property type="match status" value="2"/>
</dbReference>
<evidence type="ECO:0000256" key="1">
    <source>
        <dbReference type="PROSITE-ProRule" id="PRU00024"/>
    </source>
</evidence>
<organism evidence="3 4">
    <name type="scientific">Mytilus coruscus</name>
    <name type="common">Sea mussel</name>
    <dbReference type="NCBI Taxonomy" id="42192"/>
    <lineage>
        <taxon>Eukaryota</taxon>
        <taxon>Metazoa</taxon>
        <taxon>Spiralia</taxon>
        <taxon>Lophotrochozoa</taxon>
        <taxon>Mollusca</taxon>
        <taxon>Bivalvia</taxon>
        <taxon>Autobranchia</taxon>
        <taxon>Pteriomorphia</taxon>
        <taxon>Mytilida</taxon>
        <taxon>Mytiloidea</taxon>
        <taxon>Mytilidae</taxon>
        <taxon>Mytilinae</taxon>
        <taxon>Mytilus</taxon>
    </lineage>
</organism>
<keyword evidence="4" id="KW-1185">Reference proteome</keyword>
<dbReference type="SUPFAM" id="SSF101898">
    <property type="entry name" value="NHL repeat"/>
    <property type="match status" value="1"/>
</dbReference>
<dbReference type="CDD" id="cd19757">
    <property type="entry name" value="Bbox1"/>
    <property type="match status" value="1"/>
</dbReference>
<dbReference type="SUPFAM" id="SSF57845">
    <property type="entry name" value="B-box zinc-binding domain"/>
    <property type="match status" value="1"/>
</dbReference>
<dbReference type="PANTHER" id="PTHR25462">
    <property type="entry name" value="BONUS, ISOFORM C-RELATED"/>
    <property type="match status" value="1"/>
</dbReference>
<dbReference type="EMBL" id="CACVKT020005176">
    <property type="protein sequence ID" value="CAC5393403.1"/>
    <property type="molecule type" value="Genomic_DNA"/>
</dbReference>
<feature type="domain" description="B box-type" evidence="2">
    <location>
        <begin position="68"/>
        <end position="97"/>
    </location>
</feature>
<feature type="domain" description="B box-type" evidence="2">
    <location>
        <begin position="3"/>
        <end position="51"/>
    </location>
</feature>
<sequence length="552" mass="63026">MSSKQTNCQFCEELSDINWKCQSCDLILCDICNTKIHTKSEKLSKHKVVPLQNVEDIEELENQGKLNLTEIACTKHMEQKFERYCLNCDKPLCSSCSIRPFQYEELKKVYEEKRILLEDLKRKIDECYPFFEKKAAKFRKMDDGEVTKHNEIKEKICNRKSEIKDAVTKESLNLIGVMEGIWDTEKNPLLTERERLSQIEQELKTRKNTLHEVLEKKDPASVFSTVEKIKRDIPEKIYLKIQPPEFVYIEPKDKNMKEVLGSVIRIPEISLIHTFEVLFCEISGLLSLTDDICVMHSDNSSQFKYFTISGSKFITTKDIVDTSRKRMYHFQKISDITNYNGEILLSDMRLLKNAGTFEKLSVPFIRDALTYTGIHSSKNNEIIVGFINHGGSAGILELSNIGCSSEIRQTMRRIECDSESDKALFHLPEKIATTVNGYICVIDRLNSEKSRVVVIGKWGKPKWTYTGHPSINSETDFSPNDIVTTSSGLVLVAEKGTNAIHVLSQEGQFICNCISDSVITDPVSICFDKKGQLMIGCSDSGKTKLHILKFTD</sequence>
<keyword evidence="1" id="KW-0862">Zinc</keyword>
<keyword evidence="1" id="KW-0479">Metal-binding</keyword>
<dbReference type="PANTHER" id="PTHR25462:SF296">
    <property type="entry name" value="MEIOTIC P26, ISOFORM F"/>
    <property type="match status" value="1"/>
</dbReference>
<name>A0A6J8CAI6_MYTCO</name>
<dbReference type="InterPro" id="IPR000315">
    <property type="entry name" value="Znf_B-box"/>
</dbReference>
<protein>
    <recommendedName>
        <fullName evidence="2">B box-type domain-containing protein</fullName>
    </recommendedName>
</protein>
<dbReference type="Gene3D" id="2.120.10.30">
    <property type="entry name" value="TolB, C-terminal domain"/>
    <property type="match status" value="1"/>
</dbReference>
<reference evidence="3 4" key="1">
    <citation type="submission" date="2020-06" db="EMBL/GenBank/DDBJ databases">
        <authorList>
            <person name="Li R."/>
            <person name="Bekaert M."/>
        </authorList>
    </citation>
    <scope>NUCLEOTIDE SEQUENCE [LARGE SCALE GENOMIC DNA]</scope>
    <source>
        <strain evidence="4">wild</strain>
    </source>
</reference>
<evidence type="ECO:0000313" key="3">
    <source>
        <dbReference type="EMBL" id="CAC5393403.1"/>
    </source>
</evidence>
<dbReference type="Gene3D" id="3.30.160.60">
    <property type="entry name" value="Classic Zinc Finger"/>
    <property type="match status" value="1"/>
</dbReference>